<evidence type="ECO:0000313" key="2">
    <source>
        <dbReference type="EMBL" id="KDN68802.1"/>
    </source>
</evidence>
<dbReference type="CDD" id="cd18186">
    <property type="entry name" value="BTB_POZ_ZBTB_KLHL-like"/>
    <property type="match status" value="1"/>
</dbReference>
<protein>
    <submittedName>
        <fullName evidence="2">Uncharacterized protein</fullName>
    </submittedName>
</protein>
<dbReference type="OMA" id="GWAQCHY"/>
<dbReference type="HOGENOM" id="CLU_042420_3_2_1"/>
<dbReference type="AlphaFoldDB" id="A0A066XIS9"/>
<accession>A0A066XIS9</accession>
<dbReference type="eggNOG" id="ENOG502RSG5">
    <property type="taxonomic scope" value="Eukaryota"/>
</dbReference>
<feature type="region of interest" description="Disordered" evidence="1">
    <location>
        <begin position="309"/>
        <end position="347"/>
    </location>
</feature>
<proteinExistence type="predicted"/>
<comment type="caution">
    <text evidence="2">The sequence shown here is derived from an EMBL/GenBank/DDBJ whole genome shotgun (WGS) entry which is preliminary data.</text>
</comment>
<dbReference type="Proteomes" id="UP000027238">
    <property type="component" value="Unassembled WGS sequence"/>
</dbReference>
<reference evidence="3" key="1">
    <citation type="journal article" date="2014" name="Genome Announc.">
        <title>Draft genome sequence of Colletotrichum sublineola, a destructive pathogen of cultivated sorghum.</title>
        <authorList>
            <person name="Baroncelli R."/>
            <person name="Sanz-Martin J.M."/>
            <person name="Rech G.E."/>
            <person name="Sukno S.A."/>
            <person name="Thon M.R."/>
        </authorList>
    </citation>
    <scope>NUCLEOTIDE SEQUENCE [LARGE SCALE GENOMIC DNA]</scope>
    <source>
        <strain evidence="3">TX430BB</strain>
    </source>
</reference>
<dbReference type="InterPro" id="IPR011333">
    <property type="entry name" value="SKP1/BTB/POZ_sf"/>
</dbReference>
<keyword evidence="3" id="KW-1185">Reference proteome</keyword>
<dbReference type="EMBL" id="JMSE01000614">
    <property type="protein sequence ID" value="KDN68802.1"/>
    <property type="molecule type" value="Genomic_DNA"/>
</dbReference>
<evidence type="ECO:0000256" key="1">
    <source>
        <dbReference type="SAM" id="MobiDB-lite"/>
    </source>
</evidence>
<organism evidence="2 3">
    <name type="scientific">Colletotrichum sublineola</name>
    <name type="common">Sorghum anthracnose fungus</name>
    <dbReference type="NCBI Taxonomy" id="1173701"/>
    <lineage>
        <taxon>Eukaryota</taxon>
        <taxon>Fungi</taxon>
        <taxon>Dikarya</taxon>
        <taxon>Ascomycota</taxon>
        <taxon>Pezizomycotina</taxon>
        <taxon>Sordariomycetes</taxon>
        <taxon>Hypocreomycetidae</taxon>
        <taxon>Glomerellales</taxon>
        <taxon>Glomerellaceae</taxon>
        <taxon>Colletotrichum</taxon>
        <taxon>Colletotrichum graminicola species complex</taxon>
    </lineage>
</organism>
<sequence length="347" mass="39127">MPLLTCDPRGDLTFRVDQKDILVCSRTVARSSTVFRAMLFTGFAESKPEGESTWTVDLPDDAFYPTLLLLTIIHGNFVSVPNMLKPEELYELLVVADKYDMIHTLKPMVSTWYQPHKDAITVVGNEIFLWIAWGLGDKKTFEHLALQLVLDSKVNKHGQLLDGNGNLFNKHRPLVPSGILERIAQTREDTIQKIGFLLRKTMRASLEGQGCLSPKYPRTKRKAIEGHRHMGGHECSAMTLGLLMRYIKALNFEHLNPTHMTTPLYLGSINSLVSSINYKAFACNVLHPRCDPLPAFRTRVSKVVQEVSSPVSNTEVEHLQKQGKKTGLDKKRPVETDESGKAPKRRL</sequence>
<name>A0A066XIS9_COLSU</name>
<dbReference type="OrthoDB" id="5275938at2759"/>
<feature type="compositionally biased region" description="Basic and acidic residues" evidence="1">
    <location>
        <begin position="315"/>
        <end position="341"/>
    </location>
</feature>
<gene>
    <name evidence="2" type="ORF">CSUB01_12514</name>
</gene>
<dbReference type="STRING" id="1173701.A0A066XIS9"/>
<dbReference type="SUPFAM" id="SSF54695">
    <property type="entry name" value="POZ domain"/>
    <property type="match status" value="1"/>
</dbReference>
<evidence type="ECO:0000313" key="3">
    <source>
        <dbReference type="Proteomes" id="UP000027238"/>
    </source>
</evidence>
<dbReference type="Gene3D" id="3.30.710.10">
    <property type="entry name" value="Potassium Channel Kv1.1, Chain A"/>
    <property type="match status" value="1"/>
</dbReference>